<organism evidence="2 3">
    <name type="scientific">Microlunatus flavus</name>
    <dbReference type="NCBI Taxonomy" id="1036181"/>
    <lineage>
        <taxon>Bacteria</taxon>
        <taxon>Bacillati</taxon>
        <taxon>Actinomycetota</taxon>
        <taxon>Actinomycetes</taxon>
        <taxon>Propionibacteriales</taxon>
        <taxon>Propionibacteriaceae</taxon>
        <taxon>Microlunatus</taxon>
    </lineage>
</organism>
<proteinExistence type="predicted"/>
<dbReference type="EMBL" id="FOFA01000001">
    <property type="protein sequence ID" value="SEP84733.1"/>
    <property type="molecule type" value="Genomic_DNA"/>
</dbReference>
<sequence>MASRVSSGLSAPLRWGLCLLAGVAGGLAVGFVVGLARPRTWPDPAALG</sequence>
<dbReference type="RefSeq" id="WP_170853977.1">
    <property type="nucleotide sequence ID" value="NZ_FOFA01000001.1"/>
</dbReference>
<evidence type="ECO:0000256" key="1">
    <source>
        <dbReference type="SAM" id="Phobius"/>
    </source>
</evidence>
<accession>A0A1H9B7T4</accession>
<gene>
    <name evidence="2" type="ORF">SAMN05421756_101866</name>
</gene>
<reference evidence="3" key="1">
    <citation type="submission" date="2016-10" db="EMBL/GenBank/DDBJ databases">
        <authorList>
            <person name="Varghese N."/>
            <person name="Submissions S."/>
        </authorList>
    </citation>
    <scope>NUCLEOTIDE SEQUENCE [LARGE SCALE GENOMIC DNA]</scope>
    <source>
        <strain evidence="3">CGMCC 4.6856</strain>
    </source>
</reference>
<dbReference type="AlphaFoldDB" id="A0A1H9B7T4"/>
<name>A0A1H9B7T4_9ACTN</name>
<keyword evidence="1" id="KW-0472">Membrane</keyword>
<protein>
    <submittedName>
        <fullName evidence="2">Uncharacterized protein</fullName>
    </submittedName>
</protein>
<keyword evidence="1" id="KW-0812">Transmembrane</keyword>
<dbReference type="STRING" id="1036181.SAMN05421756_101866"/>
<feature type="transmembrane region" description="Helical" evidence="1">
    <location>
        <begin position="12"/>
        <end position="36"/>
    </location>
</feature>
<dbReference type="Proteomes" id="UP000198504">
    <property type="component" value="Unassembled WGS sequence"/>
</dbReference>
<keyword evidence="1" id="KW-1133">Transmembrane helix</keyword>
<keyword evidence="3" id="KW-1185">Reference proteome</keyword>
<evidence type="ECO:0000313" key="2">
    <source>
        <dbReference type="EMBL" id="SEP84733.1"/>
    </source>
</evidence>
<evidence type="ECO:0000313" key="3">
    <source>
        <dbReference type="Proteomes" id="UP000198504"/>
    </source>
</evidence>